<dbReference type="Pfam" id="PF14063">
    <property type="entry name" value="DUF4254"/>
    <property type="match status" value="1"/>
</dbReference>
<dbReference type="InterPro" id="IPR025350">
    <property type="entry name" value="DUF4254"/>
</dbReference>
<name>C9LEQ2_9BACT</name>
<dbReference type="AlphaFoldDB" id="C9LEQ2"/>
<dbReference type="STRING" id="626522.GCWU000325_00682"/>
<dbReference type="eggNOG" id="COG0463">
    <property type="taxonomic scope" value="Bacteria"/>
</dbReference>
<proteinExistence type="predicted"/>
<accession>C9LEQ2</accession>
<keyword evidence="2" id="KW-1185">Reference proteome</keyword>
<organism evidence="1 2">
    <name type="scientific">Alloprevotella tannerae ATCC 51259</name>
    <dbReference type="NCBI Taxonomy" id="626522"/>
    <lineage>
        <taxon>Bacteria</taxon>
        <taxon>Pseudomonadati</taxon>
        <taxon>Bacteroidota</taxon>
        <taxon>Bacteroidia</taxon>
        <taxon>Bacteroidales</taxon>
        <taxon>Prevotellaceae</taxon>
        <taxon>Alloprevotella</taxon>
    </lineage>
</organism>
<dbReference type="OrthoDB" id="9805817at2"/>
<dbReference type="Proteomes" id="UP000003460">
    <property type="component" value="Unassembled WGS sequence"/>
</dbReference>
<sequence>MTFTEKAWKIFRTAVDDYHKTDNIDADFVNPHPANTIEAALYRKCWIDTVQWHMEDIIRDPNIDPVEALALKRRIDKSNQDRTDLVEQIDHYFLETYKDVRPLDGATLNTETPAWAVDRLSILYLKIYHMEEQVSRQEADAAHRERCQAKLVVLREQKQDLSSALDTLLTDIAEGRKYMKLYKQMKMYNDPATNPILYGAKGK</sequence>
<evidence type="ECO:0008006" key="3">
    <source>
        <dbReference type="Google" id="ProtNLM"/>
    </source>
</evidence>
<evidence type="ECO:0000313" key="1">
    <source>
        <dbReference type="EMBL" id="EEX72221.1"/>
    </source>
</evidence>
<dbReference type="GeneID" id="84575862"/>
<dbReference type="RefSeq" id="WP_006254453.1">
    <property type="nucleotide sequence ID" value="NZ_GG700642.1"/>
</dbReference>
<reference evidence="1" key="1">
    <citation type="submission" date="2009-09" db="EMBL/GenBank/DDBJ databases">
        <authorList>
            <person name="Weinstock G."/>
            <person name="Sodergren E."/>
            <person name="Clifton S."/>
            <person name="Fulton L."/>
            <person name="Fulton B."/>
            <person name="Courtney L."/>
            <person name="Fronick C."/>
            <person name="Harrison M."/>
            <person name="Strong C."/>
            <person name="Farmer C."/>
            <person name="Delahaunty K."/>
            <person name="Markovic C."/>
            <person name="Hall O."/>
            <person name="Minx P."/>
            <person name="Tomlinson C."/>
            <person name="Mitreva M."/>
            <person name="Nelson J."/>
            <person name="Hou S."/>
            <person name="Wollam A."/>
            <person name="Pepin K.H."/>
            <person name="Johnson M."/>
            <person name="Bhonagiri V."/>
            <person name="Nash W.E."/>
            <person name="Warren W."/>
            <person name="Chinwalla A."/>
            <person name="Mardis E.R."/>
            <person name="Wilson R.K."/>
        </authorList>
    </citation>
    <scope>NUCLEOTIDE SEQUENCE [LARGE SCALE GENOMIC DNA]</scope>
    <source>
        <strain evidence="1">ATCC 51259</strain>
    </source>
</reference>
<evidence type="ECO:0000313" key="2">
    <source>
        <dbReference type="Proteomes" id="UP000003460"/>
    </source>
</evidence>
<dbReference type="HOGENOM" id="CLU_097532_0_0_10"/>
<gene>
    <name evidence="1" type="ORF">GCWU000325_00682</name>
</gene>
<comment type="caution">
    <text evidence="1">The sequence shown here is derived from an EMBL/GenBank/DDBJ whole genome shotgun (WGS) entry which is preliminary data.</text>
</comment>
<protein>
    <recommendedName>
        <fullName evidence="3">DUF4254 domain-containing protein</fullName>
    </recommendedName>
</protein>
<dbReference type="EMBL" id="ACIJ02000016">
    <property type="protein sequence ID" value="EEX72221.1"/>
    <property type="molecule type" value="Genomic_DNA"/>
</dbReference>